<evidence type="ECO:0000313" key="2">
    <source>
        <dbReference type="Proteomes" id="UP000629468"/>
    </source>
</evidence>
<dbReference type="Proteomes" id="UP000629468">
    <property type="component" value="Unassembled WGS sequence"/>
</dbReference>
<comment type="caution">
    <text evidence="1">The sequence shown here is derived from an EMBL/GenBank/DDBJ whole genome shotgun (WGS) entry which is preliminary data.</text>
</comment>
<name>A0A8H7EVN8_AGABI</name>
<evidence type="ECO:0000313" key="1">
    <source>
        <dbReference type="EMBL" id="KAF7759685.1"/>
    </source>
</evidence>
<reference evidence="1 2" key="1">
    <citation type="journal article" name="Sci. Rep.">
        <title>Telomere-to-telomere assembled and centromere annotated genomes of the two main subspecies of the button mushroom Agaricus bisporus reveal especially polymorphic chromosome ends.</title>
        <authorList>
            <person name="Sonnenberg A.S.M."/>
            <person name="Sedaghat-Telgerd N."/>
            <person name="Lavrijssen B."/>
            <person name="Ohm R.A."/>
            <person name="Hendrickx P.M."/>
            <person name="Scholtmeijer K."/>
            <person name="Baars J.J.P."/>
            <person name="van Peer A."/>
        </authorList>
    </citation>
    <scope>NUCLEOTIDE SEQUENCE [LARGE SCALE GENOMIC DNA]</scope>
    <source>
        <strain evidence="1 2">H119_p4</strain>
    </source>
</reference>
<protein>
    <recommendedName>
        <fullName evidence="3">F-box domain-containing protein</fullName>
    </recommendedName>
</protein>
<accession>A0A8H7EVN8</accession>
<dbReference type="EMBL" id="JABXXO010000016">
    <property type="protein sequence ID" value="KAF7759685.1"/>
    <property type="molecule type" value="Genomic_DNA"/>
</dbReference>
<organism evidence="1 2">
    <name type="scientific">Agaricus bisporus var. burnettii</name>
    <dbReference type="NCBI Taxonomy" id="192524"/>
    <lineage>
        <taxon>Eukaryota</taxon>
        <taxon>Fungi</taxon>
        <taxon>Dikarya</taxon>
        <taxon>Basidiomycota</taxon>
        <taxon>Agaricomycotina</taxon>
        <taxon>Agaricomycetes</taxon>
        <taxon>Agaricomycetidae</taxon>
        <taxon>Agaricales</taxon>
        <taxon>Agaricineae</taxon>
        <taxon>Agaricaceae</taxon>
        <taxon>Agaricus</taxon>
    </lineage>
</organism>
<dbReference type="AlphaFoldDB" id="A0A8H7EVN8"/>
<evidence type="ECO:0008006" key="3">
    <source>
        <dbReference type="Google" id="ProtNLM"/>
    </source>
</evidence>
<dbReference type="Gene3D" id="3.80.10.10">
    <property type="entry name" value="Ribonuclease Inhibitor"/>
    <property type="match status" value="1"/>
</dbReference>
<dbReference type="PANTHER" id="PTHR38926:SF72">
    <property type="entry name" value="IM:7136021-RELATED"/>
    <property type="match status" value="1"/>
</dbReference>
<gene>
    <name evidence="1" type="ORF">Agabi119p4_11380</name>
</gene>
<sequence>MATQTIYRKLRTNDRPTSQEAATVKRALAGSLNKLNAMESETVRLQERLAALCQKRNDIHNFVETHQGLLSPIRRIHQDILQEIFYQCLPIAHNSVLDPEAAPLVLGRVCRSWRHIAYSTPKLWSSLHIVAIPSSFYQAEARLEAISAWLSRSGALPLSISMSASGFRRGCRGRYAPINERLRSYMNLILMYVKRWKCIHLSLFPFDWSKFLNLVNASNLPLLEVLHLEGDPVRGRDPMSLDISPLARKGGILSSPLLRVLSLPDYSQRMLELPVQWEQITALNLARRILPLYDIIKVVTLCSNLKACSVTIATSDQQSLHATAPDIPPIVLPNLRSLKLMGKSGLNDDLLTFLDKLSTPTLRHFAYERPVSSYPHPFLPESQDSEPLRAMKTLCSFFQRINEPLEEFDYWSNSLTRRGLLEVLSCVPGLKRLSLKDFPVYSMNNADTESFISKRSLDDRFLAQFIPYEHRLRCQFDEDEDKNEYEDEEEEEEENSFSTFICLCPKLEVFNSIDAIYSHHILLQFLLSRSSPSSSSSSYHHLKHNKTISPLHHAHVTFKNTTPPEKLNQVNTITQQIEILERDTGMTVKLDYPRQYGSPAPSIYDDKSAYNGIYGIYGVHGIHGIHNGSSTAYGGITPGFIKFGF</sequence>
<dbReference type="PANTHER" id="PTHR38926">
    <property type="entry name" value="F-BOX DOMAIN CONTAINING PROTEIN, EXPRESSED"/>
    <property type="match status" value="1"/>
</dbReference>
<dbReference type="InterPro" id="IPR032675">
    <property type="entry name" value="LRR_dom_sf"/>
</dbReference>
<proteinExistence type="predicted"/>